<organism evidence="3 4">
    <name type="scientific">Discina gigas</name>
    <dbReference type="NCBI Taxonomy" id="1032678"/>
    <lineage>
        <taxon>Eukaryota</taxon>
        <taxon>Fungi</taxon>
        <taxon>Dikarya</taxon>
        <taxon>Ascomycota</taxon>
        <taxon>Pezizomycotina</taxon>
        <taxon>Pezizomycetes</taxon>
        <taxon>Pezizales</taxon>
        <taxon>Discinaceae</taxon>
        <taxon>Discina</taxon>
    </lineage>
</organism>
<proteinExistence type="predicted"/>
<reference evidence="3 4" key="1">
    <citation type="submission" date="2024-02" db="EMBL/GenBank/DDBJ databases">
        <title>Discinaceae phylogenomics.</title>
        <authorList>
            <person name="Dirks A.C."/>
            <person name="James T.Y."/>
        </authorList>
    </citation>
    <scope>NUCLEOTIDE SEQUENCE [LARGE SCALE GENOMIC DNA]</scope>
    <source>
        <strain evidence="3 4">ACD0624</strain>
    </source>
</reference>
<dbReference type="InterPro" id="IPR036047">
    <property type="entry name" value="F-box-like_dom_sf"/>
</dbReference>
<feature type="domain" description="F-box" evidence="2">
    <location>
        <begin position="4"/>
        <end position="50"/>
    </location>
</feature>
<evidence type="ECO:0000313" key="4">
    <source>
        <dbReference type="Proteomes" id="UP001447188"/>
    </source>
</evidence>
<sequence length="294" mass="32824">MSANLSLENLPLEVIHQIFGLLPPPTLASLRLTAPSLHAPATSSLHWRSHTLHLLSAHRALQDVSAVPVPVWSFSLVPDGWFRAYTTLFRIARTEWLWTDEQLKGSTWTVFFKAFSESGGNGPWHALVELRANLMSHPLEGLPLNISRWHVDGKPSLRFSGYPALIPFRDPHTWCRMMQHVVVVMSSDAPEFLEALVELNTVALAEAVQYGIISAETRESRANELEVVVEEILAVRKAEIMERLRCLCLERNRGTDSADRKGSPQESRLGETLETEYRAALGSGCGETPEEVSV</sequence>
<dbReference type="Pfam" id="PF12937">
    <property type="entry name" value="F-box-like"/>
    <property type="match status" value="1"/>
</dbReference>
<comment type="caution">
    <text evidence="3">The sequence shown here is derived from an EMBL/GenBank/DDBJ whole genome shotgun (WGS) entry which is preliminary data.</text>
</comment>
<keyword evidence="4" id="KW-1185">Reference proteome</keyword>
<dbReference type="EMBL" id="JBBBZM010000045">
    <property type="protein sequence ID" value="KAL0636724.1"/>
    <property type="molecule type" value="Genomic_DNA"/>
</dbReference>
<evidence type="ECO:0000259" key="2">
    <source>
        <dbReference type="PROSITE" id="PS50181"/>
    </source>
</evidence>
<evidence type="ECO:0000313" key="3">
    <source>
        <dbReference type="EMBL" id="KAL0636724.1"/>
    </source>
</evidence>
<gene>
    <name evidence="3" type="ORF">Q9L58_004332</name>
</gene>
<accession>A0ABR3GLC8</accession>
<dbReference type="InterPro" id="IPR001810">
    <property type="entry name" value="F-box_dom"/>
</dbReference>
<dbReference type="PROSITE" id="PS50181">
    <property type="entry name" value="FBOX"/>
    <property type="match status" value="1"/>
</dbReference>
<protein>
    <recommendedName>
        <fullName evidence="2">F-box domain-containing protein</fullName>
    </recommendedName>
</protein>
<name>A0ABR3GLC8_9PEZI</name>
<dbReference type="SUPFAM" id="SSF81383">
    <property type="entry name" value="F-box domain"/>
    <property type="match status" value="1"/>
</dbReference>
<dbReference type="CDD" id="cd09917">
    <property type="entry name" value="F-box_SF"/>
    <property type="match status" value="1"/>
</dbReference>
<feature type="region of interest" description="Disordered" evidence="1">
    <location>
        <begin position="254"/>
        <end position="273"/>
    </location>
</feature>
<dbReference type="Proteomes" id="UP001447188">
    <property type="component" value="Unassembled WGS sequence"/>
</dbReference>
<evidence type="ECO:0000256" key="1">
    <source>
        <dbReference type="SAM" id="MobiDB-lite"/>
    </source>
</evidence>